<organism evidence="2 3">
    <name type="scientific">Ranitomeya imitator</name>
    <name type="common">mimic poison frog</name>
    <dbReference type="NCBI Taxonomy" id="111125"/>
    <lineage>
        <taxon>Eukaryota</taxon>
        <taxon>Metazoa</taxon>
        <taxon>Chordata</taxon>
        <taxon>Craniata</taxon>
        <taxon>Vertebrata</taxon>
        <taxon>Euteleostomi</taxon>
        <taxon>Amphibia</taxon>
        <taxon>Batrachia</taxon>
        <taxon>Anura</taxon>
        <taxon>Neobatrachia</taxon>
        <taxon>Hyloidea</taxon>
        <taxon>Dendrobatidae</taxon>
        <taxon>Dendrobatinae</taxon>
        <taxon>Ranitomeya</taxon>
    </lineage>
</organism>
<feature type="region of interest" description="Disordered" evidence="1">
    <location>
        <begin position="620"/>
        <end position="641"/>
    </location>
</feature>
<dbReference type="PANTHER" id="PTHR14492">
    <property type="entry name" value="JBTS17"/>
    <property type="match status" value="1"/>
</dbReference>
<evidence type="ECO:0000313" key="2">
    <source>
        <dbReference type="EMBL" id="CAJ0949818.1"/>
    </source>
</evidence>
<evidence type="ECO:0000313" key="3">
    <source>
        <dbReference type="Proteomes" id="UP001176940"/>
    </source>
</evidence>
<gene>
    <name evidence="2" type="ORF">RIMI_LOCUS12764355</name>
</gene>
<proteinExistence type="predicted"/>
<accession>A0ABN9LVU2</accession>
<dbReference type="Proteomes" id="UP001176940">
    <property type="component" value="Unassembled WGS sequence"/>
</dbReference>
<reference evidence="2" key="1">
    <citation type="submission" date="2023-07" db="EMBL/GenBank/DDBJ databases">
        <authorList>
            <person name="Stuckert A."/>
        </authorList>
    </citation>
    <scope>NUCLEOTIDE SEQUENCE</scope>
</reference>
<protein>
    <submittedName>
        <fullName evidence="2">Uncharacterized protein</fullName>
    </submittedName>
</protein>
<dbReference type="EMBL" id="CAUEEQ010030707">
    <property type="protein sequence ID" value="CAJ0949818.1"/>
    <property type="molecule type" value="Genomic_DNA"/>
</dbReference>
<dbReference type="InterPro" id="IPR028236">
    <property type="entry name" value="CPLANE1"/>
</dbReference>
<evidence type="ECO:0000256" key="1">
    <source>
        <dbReference type="SAM" id="MobiDB-lite"/>
    </source>
</evidence>
<feature type="region of interest" description="Disordered" evidence="1">
    <location>
        <begin position="16"/>
        <end position="37"/>
    </location>
</feature>
<feature type="region of interest" description="Disordered" evidence="1">
    <location>
        <begin position="776"/>
        <end position="805"/>
    </location>
</feature>
<sequence length="933" mass="104152">MCDQLVQELLVRSSLLPEPRNQEETPAGHPPPGGRSLAQVNPEAALAVIRSMGRFMAAYFTNQRLYVFPPHNVSVLAPLHVSAVDPPRVVPLQHRLVAAAVRGQNLSSVWTVDYTLDLLLIGGLITEAAWLANTLGDWKMSVSMSVAYNLHRSSITEEQRGAFPAMSARLSPAHIFQEKLQSFLGRPPSARVSERGQTEADLFTDPIEEEDADLVFSSVQEMLKAAVMADAEIVTETLHQLMDSAKELSRKLSGLVPERLYLPAPPLYCPQPSSVSEEDPSDFLLDSEKRSRRSLSGVLQRALLLLRAAHCSLPAAQWYIKQIKRARKVMQKIRAKASLPPLDSLPENLQNYANSRTVLLKPGPSGEAPDDLVSCSIVVCFRELCALCWMLHVRERLSLSCRQYQTARDSGKLFKTADQVDSCVTERCFEALDWACRMLPFTRATNSEELIQDLILSLISELPPVKKVAEIMVTAFPNPDDVRVPLRDKYHSVQQRLRHSRIRGPHGEETMSVIIHHMQRVRRKALRRVQRNIGPVETYLWEPPLDETLGDELRCYDKYSLGTTSLSRSTITDLGKPQIYSDTDTLSDALIGKEMDDRMEGSLPLDEAVNAGKLSKGVSKKLRAKREARGESGPSPPRVGTWEFECNDDEYGRFLDLFLSYLLERDLLHGSEPGIPFLTSFSRQLRDHELNSLVFDVHTTLKRKLVRARIGSVFRAGSCFMLKSESLGDSVDTEGALFPTRGAAEPHRAAGPTIVLGKPLIAGKRSIPKVSGRPVRSGLFGLQDPGPKDRDSNVPLASVPSSPRQDHHRYRLIQGKHCTPNEELGGELQTKYNREAKLVEWLIRWSDQRLFWSTGKAELCHVAASTAIRAKTSSAALLTSIWLLERPYLGSTYMHHIRSGDPEHSDPEEAAVPNIRGASLRRNIIPKLKSKNL</sequence>
<dbReference type="PANTHER" id="PTHR14492:SF4">
    <property type="entry name" value="CILIOGENESIS AND PLANAR POLARITY EFFECTOR 1"/>
    <property type="match status" value="1"/>
</dbReference>
<name>A0ABN9LVU2_9NEOB</name>
<comment type="caution">
    <text evidence="2">The sequence shown here is derived from an EMBL/GenBank/DDBJ whole genome shotgun (WGS) entry which is preliminary data.</text>
</comment>
<keyword evidence="3" id="KW-1185">Reference proteome</keyword>